<sequence>MGILLYTFLKGKCEMKVRGQRRMLNHECDRPVHWTGLVSPYGTSLWIQRRNSPPPAYVEQTAMFQRAF</sequence>
<protein>
    <submittedName>
        <fullName evidence="1">Uncharacterized protein</fullName>
    </submittedName>
</protein>
<dbReference type="Proteomes" id="UP000829196">
    <property type="component" value="Unassembled WGS sequence"/>
</dbReference>
<accession>A0A8T3AU75</accession>
<comment type="caution">
    <text evidence="1">The sequence shown here is derived from an EMBL/GenBank/DDBJ whole genome shotgun (WGS) entry which is preliminary data.</text>
</comment>
<name>A0A8T3AU75_DENNO</name>
<dbReference type="AlphaFoldDB" id="A0A8T3AU75"/>
<gene>
    <name evidence="1" type="ORF">KFK09_017820</name>
</gene>
<dbReference type="EMBL" id="JAGYWB010000013">
    <property type="protein sequence ID" value="KAI0499614.1"/>
    <property type="molecule type" value="Genomic_DNA"/>
</dbReference>
<proteinExistence type="predicted"/>
<organism evidence="1 2">
    <name type="scientific">Dendrobium nobile</name>
    <name type="common">Orchid</name>
    <dbReference type="NCBI Taxonomy" id="94219"/>
    <lineage>
        <taxon>Eukaryota</taxon>
        <taxon>Viridiplantae</taxon>
        <taxon>Streptophyta</taxon>
        <taxon>Embryophyta</taxon>
        <taxon>Tracheophyta</taxon>
        <taxon>Spermatophyta</taxon>
        <taxon>Magnoliopsida</taxon>
        <taxon>Liliopsida</taxon>
        <taxon>Asparagales</taxon>
        <taxon>Orchidaceae</taxon>
        <taxon>Epidendroideae</taxon>
        <taxon>Malaxideae</taxon>
        <taxon>Dendrobiinae</taxon>
        <taxon>Dendrobium</taxon>
    </lineage>
</organism>
<reference evidence="1" key="1">
    <citation type="journal article" date="2022" name="Front. Genet.">
        <title>Chromosome-Scale Assembly of the Dendrobium nobile Genome Provides Insights Into the Molecular Mechanism of the Biosynthesis of the Medicinal Active Ingredient of Dendrobium.</title>
        <authorList>
            <person name="Xu Q."/>
            <person name="Niu S.-C."/>
            <person name="Li K.-L."/>
            <person name="Zheng P.-J."/>
            <person name="Zhang X.-J."/>
            <person name="Jia Y."/>
            <person name="Liu Y."/>
            <person name="Niu Y.-X."/>
            <person name="Yu L.-H."/>
            <person name="Chen D.-F."/>
            <person name="Zhang G.-Q."/>
        </authorList>
    </citation>
    <scope>NUCLEOTIDE SEQUENCE</scope>
    <source>
        <tissue evidence="1">Leaf</tissue>
    </source>
</reference>
<evidence type="ECO:0000313" key="1">
    <source>
        <dbReference type="EMBL" id="KAI0499614.1"/>
    </source>
</evidence>
<keyword evidence="2" id="KW-1185">Reference proteome</keyword>
<evidence type="ECO:0000313" key="2">
    <source>
        <dbReference type="Proteomes" id="UP000829196"/>
    </source>
</evidence>